<organism evidence="3 4">
    <name type="scientific">Pontibacillus yanchengensis Y32</name>
    <dbReference type="NCBI Taxonomy" id="1385514"/>
    <lineage>
        <taxon>Bacteria</taxon>
        <taxon>Bacillati</taxon>
        <taxon>Bacillota</taxon>
        <taxon>Bacilli</taxon>
        <taxon>Bacillales</taxon>
        <taxon>Bacillaceae</taxon>
        <taxon>Pontibacillus</taxon>
    </lineage>
</organism>
<feature type="domain" description="GGDEF" evidence="2">
    <location>
        <begin position="172"/>
        <end position="225"/>
    </location>
</feature>
<dbReference type="STRING" id="1385514.N782_00450"/>
<dbReference type="RefSeq" id="WP_036815121.1">
    <property type="nucleotide sequence ID" value="NZ_AVBF01000001.1"/>
</dbReference>
<protein>
    <recommendedName>
        <fullName evidence="2">GGDEF domain-containing protein</fullName>
    </recommendedName>
</protein>
<dbReference type="Gene3D" id="3.30.70.270">
    <property type="match status" value="1"/>
</dbReference>
<dbReference type="InterPro" id="IPR000160">
    <property type="entry name" value="GGDEF_dom"/>
</dbReference>
<evidence type="ECO:0000259" key="2">
    <source>
        <dbReference type="Pfam" id="PF00990"/>
    </source>
</evidence>
<dbReference type="SUPFAM" id="SSF55073">
    <property type="entry name" value="Nucleotide cyclase"/>
    <property type="match status" value="1"/>
</dbReference>
<keyword evidence="1" id="KW-1133">Transmembrane helix</keyword>
<dbReference type="Pfam" id="PF00990">
    <property type="entry name" value="GGDEF"/>
    <property type="match status" value="1"/>
</dbReference>
<reference evidence="3 4" key="1">
    <citation type="journal article" date="2015" name="Stand. Genomic Sci.">
        <title>High quality draft genome sequence of the moderately halophilic bacterium Pontibacillus yanchengensis Y32(T) and comparison among Pontibacillus genomes.</title>
        <authorList>
            <person name="Huang J."/>
            <person name="Qiao Z.X."/>
            <person name="Tang J.W."/>
            <person name="Wang G."/>
        </authorList>
    </citation>
    <scope>NUCLEOTIDE SEQUENCE [LARGE SCALE GENOMIC DNA]</scope>
    <source>
        <strain evidence="3 4">Y32</strain>
    </source>
</reference>
<dbReference type="Proteomes" id="UP000030147">
    <property type="component" value="Unassembled WGS sequence"/>
</dbReference>
<dbReference type="AlphaFoldDB" id="A0A0A2TZI5"/>
<proteinExistence type="predicted"/>
<evidence type="ECO:0000313" key="4">
    <source>
        <dbReference type="Proteomes" id="UP000030147"/>
    </source>
</evidence>
<accession>A0A0A2TZI5</accession>
<dbReference type="InterPro" id="IPR029787">
    <property type="entry name" value="Nucleotide_cyclase"/>
</dbReference>
<keyword evidence="1" id="KW-0472">Membrane</keyword>
<dbReference type="EMBL" id="AVBF01000001">
    <property type="protein sequence ID" value="KGP74680.1"/>
    <property type="molecule type" value="Genomic_DNA"/>
</dbReference>
<feature type="transmembrane region" description="Helical" evidence="1">
    <location>
        <begin position="34"/>
        <end position="67"/>
    </location>
</feature>
<evidence type="ECO:0000256" key="1">
    <source>
        <dbReference type="SAM" id="Phobius"/>
    </source>
</evidence>
<feature type="transmembrane region" description="Helical" evidence="1">
    <location>
        <begin position="88"/>
        <end position="105"/>
    </location>
</feature>
<name>A0A0A2TZI5_9BACI</name>
<keyword evidence="4" id="KW-1185">Reference proteome</keyword>
<sequence>MEKPKLIYLLFLALLFTTVTLTNGESQFLGDYYIILTLITGFLFTFFTSAIGFIILIIEILAVGFYLTYEAYQIRLTSIEQLPIVLDHVSFVASVTLMWIIFFILKRDRRNYSQMKNELSKLQRFETQSNVFTKNEFIEKTKVVWTGLKRRNERGYLLFISINGDTKRARNALIKTFGNTLLKSVRGNYDLVGRYDKNTFVVLLQNTNEYGKSIVLKRFEELLSKEININDNQYTVTEREMDDDFLNEESYRGDELWHTS</sequence>
<evidence type="ECO:0000313" key="3">
    <source>
        <dbReference type="EMBL" id="KGP74680.1"/>
    </source>
</evidence>
<comment type="caution">
    <text evidence="3">The sequence shown here is derived from an EMBL/GenBank/DDBJ whole genome shotgun (WGS) entry which is preliminary data.</text>
</comment>
<gene>
    <name evidence="3" type="ORF">N782_00450</name>
</gene>
<dbReference type="InterPro" id="IPR043128">
    <property type="entry name" value="Rev_trsase/Diguanyl_cyclase"/>
</dbReference>
<dbReference type="OrthoDB" id="1952191at2"/>
<dbReference type="eggNOG" id="COG3706">
    <property type="taxonomic scope" value="Bacteria"/>
</dbReference>
<keyword evidence="1" id="KW-0812">Transmembrane</keyword>